<dbReference type="InterPro" id="IPR014001">
    <property type="entry name" value="Helicase_ATP-bd"/>
</dbReference>
<evidence type="ECO:0000256" key="5">
    <source>
        <dbReference type="ARBA" id="ARBA00022840"/>
    </source>
</evidence>
<feature type="domain" description="DEAD-box RNA helicase Q" evidence="16">
    <location>
        <begin position="215"/>
        <end position="243"/>
    </location>
</feature>
<feature type="compositionally biased region" description="Low complexity" evidence="13">
    <location>
        <begin position="83"/>
        <end position="95"/>
    </location>
</feature>
<dbReference type="SMART" id="SM00490">
    <property type="entry name" value="HELICc"/>
    <property type="match status" value="1"/>
</dbReference>
<dbReference type="InterPro" id="IPR001650">
    <property type="entry name" value="Helicase_C-like"/>
</dbReference>
<evidence type="ECO:0000256" key="12">
    <source>
        <dbReference type="RuleBase" id="RU365068"/>
    </source>
</evidence>
<comment type="subcellular location">
    <subcellularLocation>
        <location evidence="1">Nucleus</location>
        <location evidence="1">Nucleolus</location>
    </subcellularLocation>
</comment>
<name>A0A9D4I625_DREPO</name>
<keyword evidence="4 11" id="KW-0347">Helicase</keyword>
<comment type="function">
    <text evidence="12">RNA helicase.</text>
</comment>
<dbReference type="Pfam" id="PF00271">
    <property type="entry name" value="Helicase_C"/>
    <property type="match status" value="1"/>
</dbReference>
<dbReference type="SMART" id="SM01178">
    <property type="entry name" value="DUF4217"/>
    <property type="match status" value="1"/>
</dbReference>
<dbReference type="GO" id="GO:0003723">
    <property type="term" value="F:RNA binding"/>
    <property type="evidence" value="ECO:0007669"/>
    <property type="project" value="UniProtKB-UniRule"/>
</dbReference>
<dbReference type="CDD" id="cd18787">
    <property type="entry name" value="SF2_C_DEAD"/>
    <property type="match status" value="1"/>
</dbReference>
<dbReference type="InterPro" id="IPR025313">
    <property type="entry name" value="SPB4-like_CTE"/>
</dbReference>
<organism evidence="17 18">
    <name type="scientific">Dreissena polymorpha</name>
    <name type="common">Zebra mussel</name>
    <name type="synonym">Mytilus polymorpha</name>
    <dbReference type="NCBI Taxonomy" id="45954"/>
    <lineage>
        <taxon>Eukaryota</taxon>
        <taxon>Metazoa</taxon>
        <taxon>Spiralia</taxon>
        <taxon>Lophotrochozoa</taxon>
        <taxon>Mollusca</taxon>
        <taxon>Bivalvia</taxon>
        <taxon>Autobranchia</taxon>
        <taxon>Heteroconchia</taxon>
        <taxon>Euheterodonta</taxon>
        <taxon>Imparidentia</taxon>
        <taxon>Neoheterodontei</taxon>
        <taxon>Myida</taxon>
        <taxon>Dreissenoidea</taxon>
        <taxon>Dreissenidae</taxon>
        <taxon>Dreissena</taxon>
    </lineage>
</organism>
<gene>
    <name evidence="17" type="ORF">DPMN_182332</name>
</gene>
<comment type="catalytic activity">
    <reaction evidence="9 12">
        <text>ATP + H2O = ADP + phosphate + H(+)</text>
        <dbReference type="Rhea" id="RHEA:13065"/>
        <dbReference type="ChEBI" id="CHEBI:15377"/>
        <dbReference type="ChEBI" id="CHEBI:15378"/>
        <dbReference type="ChEBI" id="CHEBI:30616"/>
        <dbReference type="ChEBI" id="CHEBI:43474"/>
        <dbReference type="ChEBI" id="CHEBI:456216"/>
        <dbReference type="EC" id="3.6.4.13"/>
    </reaction>
</comment>
<feature type="domain" description="Helicase ATP-binding" evidence="14">
    <location>
        <begin position="246"/>
        <end position="421"/>
    </location>
</feature>
<evidence type="ECO:0000256" key="7">
    <source>
        <dbReference type="ARBA" id="ARBA00023242"/>
    </source>
</evidence>
<feature type="compositionally biased region" description="Polar residues" evidence="13">
    <location>
        <begin position="27"/>
        <end position="52"/>
    </location>
</feature>
<feature type="compositionally biased region" description="Acidic residues" evidence="13">
    <location>
        <begin position="174"/>
        <end position="190"/>
    </location>
</feature>
<evidence type="ECO:0000256" key="4">
    <source>
        <dbReference type="ARBA" id="ARBA00022806"/>
    </source>
</evidence>
<keyword evidence="6 12" id="KW-0694">RNA-binding</keyword>
<dbReference type="GO" id="GO:0005524">
    <property type="term" value="F:ATP binding"/>
    <property type="evidence" value="ECO:0007669"/>
    <property type="project" value="UniProtKB-UniRule"/>
</dbReference>
<accession>A0A9D4I625</accession>
<dbReference type="GO" id="GO:0016787">
    <property type="term" value="F:hydrolase activity"/>
    <property type="evidence" value="ECO:0007669"/>
    <property type="project" value="UniProtKB-KW"/>
</dbReference>
<evidence type="ECO:0000256" key="8">
    <source>
        <dbReference type="ARBA" id="ARBA00024357"/>
    </source>
</evidence>
<feature type="domain" description="Helicase C-terminal" evidence="15">
    <location>
        <begin position="435"/>
        <end position="605"/>
    </location>
</feature>
<dbReference type="AlphaFoldDB" id="A0A9D4I625"/>
<proteinExistence type="inferred from homology"/>
<evidence type="ECO:0000259" key="16">
    <source>
        <dbReference type="PROSITE" id="PS51195"/>
    </source>
</evidence>
<dbReference type="InterPro" id="IPR014014">
    <property type="entry name" value="RNA_helicase_DEAD_Q_motif"/>
</dbReference>
<dbReference type="PANTHER" id="PTHR24031">
    <property type="entry name" value="RNA HELICASE"/>
    <property type="match status" value="1"/>
</dbReference>
<dbReference type="InterPro" id="IPR027417">
    <property type="entry name" value="P-loop_NTPase"/>
</dbReference>
<dbReference type="GO" id="GO:0005730">
    <property type="term" value="C:nucleolus"/>
    <property type="evidence" value="ECO:0007669"/>
    <property type="project" value="UniProtKB-SubCell"/>
</dbReference>
<feature type="compositionally biased region" description="Basic residues" evidence="13">
    <location>
        <begin position="68"/>
        <end position="82"/>
    </location>
</feature>
<dbReference type="PROSITE" id="PS00039">
    <property type="entry name" value="DEAD_ATP_HELICASE"/>
    <property type="match status" value="1"/>
</dbReference>
<evidence type="ECO:0000256" key="10">
    <source>
        <dbReference type="PROSITE-ProRule" id="PRU00552"/>
    </source>
</evidence>
<evidence type="ECO:0000256" key="13">
    <source>
        <dbReference type="SAM" id="MobiDB-lite"/>
    </source>
</evidence>
<feature type="compositionally biased region" description="Basic and acidic residues" evidence="13">
    <location>
        <begin position="137"/>
        <end position="147"/>
    </location>
</feature>
<keyword evidence="5 11" id="KW-0067">ATP-binding</keyword>
<feature type="compositionally biased region" description="Acidic residues" evidence="13">
    <location>
        <begin position="104"/>
        <end position="120"/>
    </location>
</feature>
<evidence type="ECO:0000256" key="1">
    <source>
        <dbReference type="ARBA" id="ARBA00004604"/>
    </source>
</evidence>
<dbReference type="GO" id="GO:0003724">
    <property type="term" value="F:RNA helicase activity"/>
    <property type="evidence" value="ECO:0007669"/>
    <property type="project" value="UniProtKB-EC"/>
</dbReference>
<dbReference type="SMART" id="SM00487">
    <property type="entry name" value="DEXDc"/>
    <property type="match status" value="1"/>
</dbReference>
<dbReference type="PROSITE" id="PS51192">
    <property type="entry name" value="HELICASE_ATP_BIND_1"/>
    <property type="match status" value="1"/>
</dbReference>
<dbReference type="FunFam" id="3.40.50.300:FF:000379">
    <property type="entry name" value="RNA helicase"/>
    <property type="match status" value="1"/>
</dbReference>
<reference evidence="17" key="2">
    <citation type="submission" date="2020-11" db="EMBL/GenBank/DDBJ databases">
        <authorList>
            <person name="McCartney M.A."/>
            <person name="Auch B."/>
            <person name="Kono T."/>
            <person name="Mallez S."/>
            <person name="Becker A."/>
            <person name="Gohl D.M."/>
            <person name="Silverstein K.A.T."/>
            <person name="Koren S."/>
            <person name="Bechman K.B."/>
            <person name="Herman A."/>
            <person name="Abrahante J.E."/>
            <person name="Garbe J."/>
        </authorList>
    </citation>
    <scope>NUCLEOTIDE SEQUENCE</scope>
    <source>
        <strain evidence="17">Duluth1</strain>
        <tissue evidence="17">Whole animal</tissue>
    </source>
</reference>
<feature type="compositionally biased region" description="Acidic residues" evidence="13">
    <location>
        <begin position="149"/>
        <end position="159"/>
    </location>
</feature>
<dbReference type="SUPFAM" id="SSF52540">
    <property type="entry name" value="P-loop containing nucleoside triphosphate hydrolases"/>
    <property type="match status" value="1"/>
</dbReference>
<feature type="short sequence motif" description="Q motif" evidence="10">
    <location>
        <begin position="215"/>
        <end position="243"/>
    </location>
</feature>
<dbReference type="Pfam" id="PF13959">
    <property type="entry name" value="CTE_SPB4"/>
    <property type="match status" value="1"/>
</dbReference>
<evidence type="ECO:0000313" key="18">
    <source>
        <dbReference type="Proteomes" id="UP000828390"/>
    </source>
</evidence>
<comment type="domain">
    <text evidence="12">The Q motif is unique to and characteristic of the DEAD box family of RNA helicases and controls ATP binding and hydrolysis.</text>
</comment>
<evidence type="ECO:0000256" key="2">
    <source>
        <dbReference type="ARBA" id="ARBA00022741"/>
    </source>
</evidence>
<keyword evidence="18" id="KW-1185">Reference proteome</keyword>
<feature type="compositionally biased region" description="Basic and acidic residues" evidence="13">
    <location>
        <begin position="160"/>
        <end position="173"/>
    </location>
</feature>
<dbReference type="Gene3D" id="3.40.50.300">
    <property type="entry name" value="P-loop containing nucleotide triphosphate hydrolases"/>
    <property type="match status" value="2"/>
</dbReference>
<dbReference type="FunFam" id="3.40.50.300:FF:000460">
    <property type="entry name" value="RNA helicase"/>
    <property type="match status" value="1"/>
</dbReference>
<keyword evidence="7" id="KW-0539">Nucleus</keyword>
<evidence type="ECO:0000256" key="3">
    <source>
        <dbReference type="ARBA" id="ARBA00022801"/>
    </source>
</evidence>
<feature type="region of interest" description="Disordered" evidence="13">
    <location>
        <begin position="1"/>
        <end position="206"/>
    </location>
</feature>
<evidence type="ECO:0000259" key="14">
    <source>
        <dbReference type="PROSITE" id="PS51192"/>
    </source>
</evidence>
<evidence type="ECO:0000256" key="9">
    <source>
        <dbReference type="ARBA" id="ARBA00047984"/>
    </source>
</evidence>
<protein>
    <recommendedName>
        <fullName evidence="12">ATP-dependent RNA helicase</fullName>
        <ecNumber evidence="12">3.6.4.13</ecNumber>
    </recommendedName>
</protein>
<comment type="similarity">
    <text evidence="8">Belongs to the DEAD box helicase family. DDX18/HAS1 subfamily.</text>
</comment>
<dbReference type="InterPro" id="IPR000629">
    <property type="entry name" value="RNA-helicase_DEAD-box_CS"/>
</dbReference>
<dbReference type="InterPro" id="IPR011545">
    <property type="entry name" value="DEAD/DEAH_box_helicase_dom"/>
</dbReference>
<dbReference type="EC" id="3.6.4.13" evidence="12"/>
<dbReference type="CDD" id="cd17942">
    <property type="entry name" value="DEADc_DDX18"/>
    <property type="match status" value="1"/>
</dbReference>
<dbReference type="EMBL" id="JAIWYP010000010">
    <property type="protein sequence ID" value="KAH3747897.1"/>
    <property type="molecule type" value="Genomic_DNA"/>
</dbReference>
<feature type="compositionally biased region" description="Basic residues" evidence="13">
    <location>
        <begin position="11"/>
        <end position="22"/>
    </location>
</feature>
<dbReference type="Pfam" id="PF00270">
    <property type="entry name" value="DEAD"/>
    <property type="match status" value="1"/>
</dbReference>
<dbReference type="OrthoDB" id="10259640at2759"/>
<dbReference type="PROSITE" id="PS51194">
    <property type="entry name" value="HELICASE_CTER"/>
    <property type="match status" value="1"/>
</dbReference>
<keyword evidence="2 11" id="KW-0547">Nucleotide-binding</keyword>
<evidence type="ECO:0000313" key="17">
    <source>
        <dbReference type="EMBL" id="KAH3747897.1"/>
    </source>
</evidence>
<feature type="compositionally biased region" description="Basic and acidic residues" evidence="13">
    <location>
        <begin position="1"/>
        <end position="10"/>
    </location>
</feature>
<reference evidence="17" key="1">
    <citation type="journal article" date="2019" name="bioRxiv">
        <title>The Genome of the Zebra Mussel, Dreissena polymorpha: A Resource for Invasive Species Research.</title>
        <authorList>
            <person name="McCartney M.A."/>
            <person name="Auch B."/>
            <person name="Kono T."/>
            <person name="Mallez S."/>
            <person name="Zhang Y."/>
            <person name="Obille A."/>
            <person name="Becker A."/>
            <person name="Abrahante J.E."/>
            <person name="Garbe J."/>
            <person name="Badalamenti J.P."/>
            <person name="Herman A."/>
            <person name="Mangelson H."/>
            <person name="Liachko I."/>
            <person name="Sullivan S."/>
            <person name="Sone E.D."/>
            <person name="Koren S."/>
            <person name="Silverstein K.A.T."/>
            <person name="Beckman K.B."/>
            <person name="Gohl D.M."/>
        </authorList>
    </citation>
    <scope>NUCLEOTIDE SEQUENCE</scope>
    <source>
        <strain evidence="17">Duluth1</strain>
        <tissue evidence="17">Whole animal</tissue>
    </source>
</reference>
<evidence type="ECO:0000256" key="6">
    <source>
        <dbReference type="ARBA" id="ARBA00022884"/>
    </source>
</evidence>
<dbReference type="Proteomes" id="UP000828390">
    <property type="component" value="Unassembled WGS sequence"/>
</dbReference>
<evidence type="ECO:0000256" key="11">
    <source>
        <dbReference type="RuleBase" id="RU000492"/>
    </source>
</evidence>
<evidence type="ECO:0000259" key="15">
    <source>
        <dbReference type="PROSITE" id="PS51194"/>
    </source>
</evidence>
<dbReference type="PROSITE" id="PS51195">
    <property type="entry name" value="Q_MOTIF"/>
    <property type="match status" value="1"/>
</dbReference>
<dbReference type="InterPro" id="IPR044773">
    <property type="entry name" value="DDX18/Has1_DEADc"/>
</dbReference>
<sequence>MADKMSEQKLKKLMKKKMKKKQKMLEIQSTQFKKVPSQVSTQHQMLTPGQQPNKRKLEENNVTDTVSKKKARLEKKKKKKQKLQQLHTQQELEAQVLANKHADESDENDDDDGSESEDTESSANIQKISIKQKHKPSVKENGDKSAEDNSGDDEEEDDEGMKPIKTSDNHSSEDDGEEDAEEENENEDDTTITPPKEQKLPGSSLGATIMTDKSFSALEGKVSSSTLDAIKDMGFTHMTEIQSMAIPHLLEGRDLMGAAKTGSGKTLAFLIPAVELLYKLKFMPRNGTGVIIISPTRELSMQTFGVLKELLAHHCHTYGLVMGGTNRQEEAKKLVKGVNILVATPGRLLDHLQNTPDFMFKNLQCLIIDEADRILDIGFEEEMKQIIKLLPKRRQTMLFSATQTRKIEDLARISLKKEPLYVGVDDTKELATVEGLEQGYVVCPSEKRFLLLFTFLKKNRKKKMMVFMSSCMAVKYYHELLNYIDLPVMCIHGKQKQNKRTQTFFQFCNAKEAILLCTDVAARGLDIPAVDWIVQVDPPDDPKEYIHRVGRTARGEGGVGHALLILRPEELGFLRFLKQAKVPLNEFEFSWSKVSDIQLQLEKLIEKNYFLNRSAQEAYKGYIRAYASHSLKNIFDVNTLDLQKVALSFGFKIPPYVDLNVHGSKGGAHKGRHGGQGAGYTRNKQQFKSKIFKQVSSKKFKGDNRQFTR</sequence>
<comment type="caution">
    <text evidence="17">The sequence shown here is derived from an EMBL/GenBank/DDBJ whole genome shotgun (WGS) entry which is preliminary data.</text>
</comment>
<keyword evidence="3 11" id="KW-0378">Hydrolase</keyword>